<dbReference type="Pfam" id="PF08240">
    <property type="entry name" value="ADH_N"/>
    <property type="match status" value="1"/>
</dbReference>
<dbReference type="AlphaFoldDB" id="A0A402BEK2"/>
<keyword evidence="2 4" id="KW-0862">Zinc</keyword>
<dbReference type="CDD" id="cd08261">
    <property type="entry name" value="Zn_ADH7"/>
    <property type="match status" value="1"/>
</dbReference>
<evidence type="ECO:0000313" key="7">
    <source>
        <dbReference type="Proteomes" id="UP000287171"/>
    </source>
</evidence>
<dbReference type="RefSeq" id="WP_126630009.1">
    <property type="nucleotide sequence ID" value="NZ_BIFT01000002.1"/>
</dbReference>
<evidence type="ECO:0000256" key="3">
    <source>
        <dbReference type="ARBA" id="ARBA00023002"/>
    </source>
</evidence>
<dbReference type="InterPro" id="IPR013149">
    <property type="entry name" value="ADH-like_C"/>
</dbReference>
<dbReference type="SUPFAM" id="SSF50129">
    <property type="entry name" value="GroES-like"/>
    <property type="match status" value="1"/>
</dbReference>
<dbReference type="EMBL" id="BIFT01000002">
    <property type="protein sequence ID" value="GCE29814.1"/>
    <property type="molecule type" value="Genomic_DNA"/>
</dbReference>
<dbReference type="InterPro" id="IPR013154">
    <property type="entry name" value="ADH-like_N"/>
</dbReference>
<dbReference type="PANTHER" id="PTHR43401">
    <property type="entry name" value="L-THREONINE 3-DEHYDROGENASE"/>
    <property type="match status" value="1"/>
</dbReference>
<dbReference type="InterPro" id="IPR036291">
    <property type="entry name" value="NAD(P)-bd_dom_sf"/>
</dbReference>
<dbReference type="InterPro" id="IPR002328">
    <property type="entry name" value="ADH_Zn_CS"/>
</dbReference>
<dbReference type="SUPFAM" id="SSF51735">
    <property type="entry name" value="NAD(P)-binding Rossmann-fold domains"/>
    <property type="match status" value="1"/>
</dbReference>
<keyword evidence="7" id="KW-1185">Reference proteome</keyword>
<proteinExistence type="inferred from homology"/>
<keyword evidence="1 4" id="KW-0479">Metal-binding</keyword>
<sequence length="336" mass="35254">MRASIMDAPHSMRVGTWEVPQIGSEDVLVQVKAAGLCAGDMYFYLGKNPYAQYPQICGHEIAGIVAEVGPAVTDLEVGTAVVVEPFVGCGTCYPCRVGKSNCCANLQIIGVHRPGGYAEYVTAPATHIHRVPANMSMTRASFVEPLAIGVQSCRRGEVTTGEQVLVLGCGPIGLAIIEVALARGASVLAVDTLPTRLETAASLGAEPLPAGEHLLQMILDKTNGEGMPVVIEATGNARVMEQTVELVAAGGRIVIVGLVPAGIGVTFPGLDYTRKEMTVVGSRASVNCFPEALELLASNRITYPNLATEFSLWDAPNVFATLAKDPAAVHKSVFLA</sequence>
<comment type="caution">
    <text evidence="6">The sequence shown here is derived from an EMBL/GenBank/DDBJ whole genome shotgun (WGS) entry which is preliminary data.</text>
</comment>
<evidence type="ECO:0000256" key="1">
    <source>
        <dbReference type="ARBA" id="ARBA00022723"/>
    </source>
</evidence>
<dbReference type="Pfam" id="PF00107">
    <property type="entry name" value="ADH_zinc_N"/>
    <property type="match status" value="1"/>
</dbReference>
<dbReference type="InterPro" id="IPR020843">
    <property type="entry name" value="ER"/>
</dbReference>
<dbReference type="GO" id="GO:0008270">
    <property type="term" value="F:zinc ion binding"/>
    <property type="evidence" value="ECO:0007669"/>
    <property type="project" value="InterPro"/>
</dbReference>
<evidence type="ECO:0000313" key="6">
    <source>
        <dbReference type="EMBL" id="GCE29814.1"/>
    </source>
</evidence>
<protein>
    <submittedName>
        <fullName evidence="6">L-galactonate-5-dehydrogenase</fullName>
    </submittedName>
</protein>
<evidence type="ECO:0000256" key="2">
    <source>
        <dbReference type="ARBA" id="ARBA00022833"/>
    </source>
</evidence>
<comment type="cofactor">
    <cofactor evidence="4">
        <name>Zn(2+)</name>
        <dbReference type="ChEBI" id="CHEBI:29105"/>
    </cofactor>
</comment>
<dbReference type="Gene3D" id="3.90.180.10">
    <property type="entry name" value="Medium-chain alcohol dehydrogenases, catalytic domain"/>
    <property type="match status" value="1"/>
</dbReference>
<dbReference type="GO" id="GO:0016491">
    <property type="term" value="F:oxidoreductase activity"/>
    <property type="evidence" value="ECO:0007669"/>
    <property type="project" value="UniProtKB-KW"/>
</dbReference>
<gene>
    <name evidence="6" type="primary">yjjN</name>
    <name evidence="6" type="ORF">KDA_52980</name>
</gene>
<dbReference type="Proteomes" id="UP000287171">
    <property type="component" value="Unassembled WGS sequence"/>
</dbReference>
<evidence type="ECO:0000259" key="5">
    <source>
        <dbReference type="SMART" id="SM00829"/>
    </source>
</evidence>
<name>A0A402BEK2_9CHLR</name>
<dbReference type="OrthoDB" id="9766898at2"/>
<feature type="domain" description="Enoyl reductase (ER)" evidence="5">
    <location>
        <begin position="7"/>
        <end position="334"/>
    </location>
</feature>
<reference evidence="7" key="1">
    <citation type="submission" date="2018-12" db="EMBL/GenBank/DDBJ databases">
        <title>Tengunoibacter tsumagoiensis gen. nov., sp. nov., Dictyobacter kobayashii sp. nov., D. alpinus sp. nov., and D. joshuensis sp. nov. and description of Dictyobacteraceae fam. nov. within the order Ktedonobacterales isolated from Tengu-no-mugimeshi.</title>
        <authorList>
            <person name="Wang C.M."/>
            <person name="Zheng Y."/>
            <person name="Sakai Y."/>
            <person name="Toyoda A."/>
            <person name="Minakuchi Y."/>
            <person name="Abe K."/>
            <person name="Yokota A."/>
            <person name="Yabe S."/>
        </authorList>
    </citation>
    <scope>NUCLEOTIDE SEQUENCE [LARGE SCALE GENOMIC DNA]</scope>
    <source>
        <strain evidence="7">Uno16</strain>
    </source>
</reference>
<dbReference type="SMART" id="SM00829">
    <property type="entry name" value="PKS_ER"/>
    <property type="match status" value="1"/>
</dbReference>
<organism evidence="6 7">
    <name type="scientific">Dictyobacter alpinus</name>
    <dbReference type="NCBI Taxonomy" id="2014873"/>
    <lineage>
        <taxon>Bacteria</taxon>
        <taxon>Bacillati</taxon>
        <taxon>Chloroflexota</taxon>
        <taxon>Ktedonobacteria</taxon>
        <taxon>Ktedonobacterales</taxon>
        <taxon>Dictyobacteraceae</taxon>
        <taxon>Dictyobacter</taxon>
    </lineage>
</organism>
<dbReference type="InterPro" id="IPR011032">
    <property type="entry name" value="GroES-like_sf"/>
</dbReference>
<dbReference type="PROSITE" id="PS00059">
    <property type="entry name" value="ADH_ZINC"/>
    <property type="match status" value="1"/>
</dbReference>
<evidence type="ECO:0000256" key="4">
    <source>
        <dbReference type="RuleBase" id="RU361277"/>
    </source>
</evidence>
<keyword evidence="3" id="KW-0560">Oxidoreductase</keyword>
<dbReference type="InterPro" id="IPR050129">
    <property type="entry name" value="Zn_alcohol_dh"/>
</dbReference>
<comment type="similarity">
    <text evidence="4">Belongs to the zinc-containing alcohol dehydrogenase family.</text>
</comment>
<dbReference type="Gene3D" id="3.40.50.720">
    <property type="entry name" value="NAD(P)-binding Rossmann-like Domain"/>
    <property type="match status" value="1"/>
</dbReference>
<dbReference type="PANTHER" id="PTHR43401:SF2">
    <property type="entry name" value="L-THREONINE 3-DEHYDROGENASE"/>
    <property type="match status" value="1"/>
</dbReference>
<accession>A0A402BEK2</accession>